<dbReference type="PANTHER" id="PTHR43176">
    <property type="entry name" value="3-HYDROXYISOBUTYRYL-COA HYDROLASE-RELATED"/>
    <property type="match status" value="1"/>
</dbReference>
<dbReference type="EMBL" id="PGTD01000018">
    <property type="protein sequence ID" value="PJE26931.1"/>
    <property type="molecule type" value="Genomic_DNA"/>
</dbReference>
<dbReference type="CDD" id="cd06558">
    <property type="entry name" value="crotonase-like"/>
    <property type="match status" value="1"/>
</dbReference>
<evidence type="ECO:0000313" key="5">
    <source>
        <dbReference type="EMBL" id="PJE26931.1"/>
    </source>
</evidence>
<dbReference type="PANTHER" id="PTHR43176:SF3">
    <property type="entry name" value="3-HYDROXYISOBUTYRYL-COA HYDROLASE, MITOCHONDRIAL"/>
    <property type="match status" value="1"/>
</dbReference>
<feature type="domain" description="Enoyl-CoA hydratase/isomerase" evidence="4">
    <location>
        <begin position="13"/>
        <end position="331"/>
    </location>
</feature>
<proteinExistence type="predicted"/>
<dbReference type="Gene3D" id="3.90.226.10">
    <property type="entry name" value="2-enoyl-CoA Hydratase, Chain A, domain 1"/>
    <property type="match status" value="1"/>
</dbReference>
<evidence type="ECO:0000256" key="2">
    <source>
        <dbReference type="ARBA" id="ARBA00011915"/>
    </source>
</evidence>
<keyword evidence="8" id="KW-1185">Reference proteome</keyword>
<reference evidence="6 7" key="1">
    <citation type="submission" date="2017-09" db="EMBL/GenBank/DDBJ databases">
        <authorList>
            <person name="Ehlers B."/>
            <person name="Leendertz F.H."/>
        </authorList>
    </citation>
    <scope>NUCLEOTIDE SEQUENCE [LARGE SCALE GENOMIC DNA]</scope>
    <source>
        <strain evidence="6 7">CGMCC 1.12662</strain>
    </source>
</reference>
<accession>A0A285J7H7</accession>
<dbReference type="SUPFAM" id="SSF52096">
    <property type="entry name" value="ClpP/crotonase"/>
    <property type="match status" value="1"/>
</dbReference>
<dbReference type="InterPro" id="IPR029045">
    <property type="entry name" value="ClpP/crotonase-like_dom_sf"/>
</dbReference>
<evidence type="ECO:0000256" key="1">
    <source>
        <dbReference type="ARBA" id="ARBA00001709"/>
    </source>
</evidence>
<organism evidence="6 7">
    <name type="scientific">Pseudooceanicola antarcticus</name>
    <dbReference type="NCBI Taxonomy" id="1247613"/>
    <lineage>
        <taxon>Bacteria</taxon>
        <taxon>Pseudomonadati</taxon>
        <taxon>Pseudomonadota</taxon>
        <taxon>Alphaproteobacteria</taxon>
        <taxon>Rhodobacterales</taxon>
        <taxon>Paracoccaceae</taxon>
        <taxon>Pseudooceanicola</taxon>
    </lineage>
</organism>
<dbReference type="InterPro" id="IPR032259">
    <property type="entry name" value="HIBYL-CoA-H"/>
</dbReference>
<evidence type="ECO:0000313" key="6">
    <source>
        <dbReference type="EMBL" id="SNY55807.1"/>
    </source>
</evidence>
<comment type="catalytic activity">
    <reaction evidence="1">
        <text>3-hydroxy-2-methylpropanoyl-CoA + H2O = 3-hydroxy-2-methylpropanoate + CoA + H(+)</text>
        <dbReference type="Rhea" id="RHEA:20888"/>
        <dbReference type="ChEBI" id="CHEBI:11805"/>
        <dbReference type="ChEBI" id="CHEBI:15377"/>
        <dbReference type="ChEBI" id="CHEBI:15378"/>
        <dbReference type="ChEBI" id="CHEBI:57287"/>
        <dbReference type="ChEBI" id="CHEBI:57340"/>
        <dbReference type="EC" id="3.1.2.4"/>
    </reaction>
</comment>
<evidence type="ECO:0000256" key="3">
    <source>
        <dbReference type="ARBA" id="ARBA00022801"/>
    </source>
</evidence>
<name>A0A285J7H7_9RHOB</name>
<dbReference type="RefSeq" id="WP_097146817.1">
    <property type="nucleotide sequence ID" value="NZ_OBEA01000006.1"/>
</dbReference>
<dbReference type="GO" id="GO:0005829">
    <property type="term" value="C:cytosol"/>
    <property type="evidence" value="ECO:0007669"/>
    <property type="project" value="TreeGrafter"/>
</dbReference>
<dbReference type="EC" id="3.1.2.4" evidence="2"/>
<dbReference type="EMBL" id="OBEA01000006">
    <property type="protein sequence ID" value="SNY55807.1"/>
    <property type="molecule type" value="Genomic_DNA"/>
</dbReference>
<dbReference type="GO" id="GO:0006574">
    <property type="term" value="P:L-valine catabolic process"/>
    <property type="evidence" value="ECO:0007669"/>
    <property type="project" value="TreeGrafter"/>
</dbReference>
<evidence type="ECO:0000259" key="4">
    <source>
        <dbReference type="Pfam" id="PF16113"/>
    </source>
</evidence>
<dbReference type="Proteomes" id="UP000231655">
    <property type="component" value="Unassembled WGS sequence"/>
</dbReference>
<dbReference type="Proteomes" id="UP000231702">
    <property type="component" value="Unassembled WGS sequence"/>
</dbReference>
<evidence type="ECO:0000313" key="7">
    <source>
        <dbReference type="Proteomes" id="UP000231655"/>
    </source>
</evidence>
<dbReference type="AlphaFoldDB" id="A0A285J7H7"/>
<dbReference type="Pfam" id="PF16113">
    <property type="entry name" value="ECH_2"/>
    <property type="match status" value="1"/>
</dbReference>
<evidence type="ECO:0000313" key="8">
    <source>
        <dbReference type="Proteomes" id="UP000231702"/>
    </source>
</evidence>
<reference evidence="5 8" key="2">
    <citation type="journal article" date="2018" name="Int. J. Syst. Evol. Microbiol.">
        <title>Pseudooceanicola lipolyticus sp. nov., a marine alphaproteobacterium, reclassification of Oceanicola flagellatus as Pseudooceanicola flagellatus comb. nov. and emended description of the genus Pseudooceanicola.</title>
        <authorList>
            <person name="Huang M.-M."/>
            <person name="Guo L.-L."/>
            <person name="Wu Y.-H."/>
            <person name="Lai Q.-L."/>
            <person name="Shao Z.-Z."/>
            <person name="Wang C.-S."/>
            <person name="Wu M."/>
            <person name="Xu X.-W."/>
        </authorList>
    </citation>
    <scope>NUCLEOTIDE SEQUENCE [LARGE SCALE GENOMIC DNA]</scope>
    <source>
        <strain evidence="5 8">Ar-45</strain>
    </source>
</reference>
<sequence length="344" mass="37048">MSQVNIRREGRAGRMTLTRPEALNALSHEMSLQIEAALRSWAEDPEVALVVLDAEGDKAFCAGGDIREMYDTGRAGDYAYGRTFWRDEYRMNALMAEYPKPVVSFLNGFVMGGGVGVGCHASHRVVGESARIAMPECGIGLVPDVGGSLLLARAPGRLGAYLGLTGARMGPGDAIHAGFADHYLPEAGWEAAKAALCETGTTAPLLKAARPAPVSRLAENQDYIDALFASGTLPGIRAALSEESGDDIADRALKALETGCPLSMAATLELLERLHGEEDIRKALSLEFRFTARAMEHGDFIEGIRAQIIDRDRKPRWRHGLDVTPETVSAMLAPLEQDLTFDAP</sequence>
<protein>
    <recommendedName>
        <fullName evidence="2">3-hydroxyisobutyryl-CoA hydrolase</fullName>
        <ecNumber evidence="2">3.1.2.4</ecNumber>
    </recommendedName>
</protein>
<dbReference type="OrthoDB" id="9790967at2"/>
<gene>
    <name evidence="5" type="ORF">CVM39_16510</name>
    <name evidence="6" type="ORF">SAMN06297129_3114</name>
</gene>
<dbReference type="NCBIfam" id="NF004127">
    <property type="entry name" value="PRK05617.1"/>
    <property type="match status" value="1"/>
</dbReference>
<dbReference type="InterPro" id="IPR045004">
    <property type="entry name" value="ECH_dom"/>
</dbReference>
<dbReference type="GO" id="GO:0003860">
    <property type="term" value="F:3-hydroxyisobutyryl-CoA hydrolase activity"/>
    <property type="evidence" value="ECO:0007669"/>
    <property type="project" value="UniProtKB-EC"/>
</dbReference>
<keyword evidence="3" id="KW-0378">Hydrolase</keyword>